<accession>A0ABY5RIQ5</accession>
<gene>
    <name evidence="2" type="ORF">KU306_16565</name>
</gene>
<keyword evidence="3" id="KW-1185">Reference proteome</keyword>
<dbReference type="InterPro" id="IPR011519">
    <property type="entry name" value="UnbV_ASPIC"/>
</dbReference>
<evidence type="ECO:0000259" key="1">
    <source>
        <dbReference type="Pfam" id="PF07593"/>
    </source>
</evidence>
<evidence type="ECO:0000313" key="3">
    <source>
        <dbReference type="Proteomes" id="UP001058330"/>
    </source>
</evidence>
<evidence type="ECO:0000313" key="2">
    <source>
        <dbReference type="EMBL" id="UVE51940.1"/>
    </source>
</evidence>
<dbReference type="GeneID" id="74530559"/>
<feature type="domain" description="ASPIC/UnbV" evidence="1">
    <location>
        <begin position="2"/>
        <end position="64"/>
    </location>
</feature>
<geneLocation type="plasmid" evidence="2 3">
    <name>pHl5678-1</name>
</geneLocation>
<organism evidence="2 3">
    <name type="scientific">Haloferax larsenii</name>
    <dbReference type="NCBI Taxonomy" id="302484"/>
    <lineage>
        <taxon>Archaea</taxon>
        <taxon>Methanobacteriati</taxon>
        <taxon>Methanobacteriota</taxon>
        <taxon>Stenosarchaea group</taxon>
        <taxon>Halobacteria</taxon>
        <taxon>Halobacteriales</taxon>
        <taxon>Haloferacaceae</taxon>
        <taxon>Haloferax</taxon>
    </lineage>
</organism>
<dbReference type="Proteomes" id="UP001058330">
    <property type="component" value="Plasmid pHl5678-1"/>
</dbReference>
<name>A0ABY5RIQ5_HALLR</name>
<sequence length="82" mass="9168">MGAKVTVDLVDGPTYEKRVRPQVHRLGQDTDVIQFGLGAISDVREATITVEYRDGTTVTETVYVHQYLEMTPHGKTNSRVYG</sequence>
<proteinExistence type="predicted"/>
<keyword evidence="2" id="KW-0614">Plasmid</keyword>
<dbReference type="Pfam" id="PF07593">
    <property type="entry name" value="UnbV_ASPIC"/>
    <property type="match status" value="1"/>
</dbReference>
<protein>
    <submittedName>
        <fullName evidence="2">ASPIC/UnbV domain-containing protein</fullName>
    </submittedName>
</protein>
<dbReference type="EMBL" id="CP078064">
    <property type="protein sequence ID" value="UVE51940.1"/>
    <property type="molecule type" value="Genomic_DNA"/>
</dbReference>
<dbReference type="RefSeq" id="WP_258303426.1">
    <property type="nucleotide sequence ID" value="NZ_CP078064.1"/>
</dbReference>
<reference evidence="2" key="1">
    <citation type="submission" date="2021-07" db="EMBL/GenBank/DDBJ databases">
        <title>Studies on halocins as antimicrobial molecules from haloarchaea.</title>
        <authorList>
            <person name="Kumar S."/>
            <person name="Khare S.K."/>
        </authorList>
    </citation>
    <scope>NUCLEOTIDE SEQUENCE</scope>
    <source>
        <strain evidence="2">NCIM 5678</strain>
        <plasmid evidence="2">pHl5678-1</plasmid>
    </source>
</reference>